<evidence type="ECO:0000256" key="1">
    <source>
        <dbReference type="ARBA" id="ARBA00001946"/>
    </source>
</evidence>
<dbReference type="Pfam" id="PF25568">
    <property type="entry name" value="AAA_lid_At3g28540"/>
    <property type="match status" value="1"/>
</dbReference>
<accession>A0A8K0H2S5</accession>
<name>A0A8K0H2S5_9ROSA</name>
<evidence type="ECO:0000256" key="6">
    <source>
        <dbReference type="RuleBase" id="RU003651"/>
    </source>
</evidence>
<protein>
    <recommendedName>
        <fullName evidence="8">AAA+ ATPase domain-containing protein</fullName>
    </recommendedName>
</protein>
<keyword evidence="3" id="KW-0378">Hydrolase</keyword>
<comment type="similarity">
    <text evidence="2">Belongs to the AAA ATPase family. BCS1 subfamily.</text>
</comment>
<sequence>MKDMWTQLGSALASLFFVWTMLQRYFPPHLQLLIDRHFDKLAKYFDPNVQITFHEFPSDRLQRNQAYTAIEHYLSSKSTEQARRLRADVVKNGQSIELTMDEQEEVFDEFEGVRLYWSFRKLIIGSKESSYNANEERRFYKLTFCKKYREVITGCYLKYVFDKGKAIEVGKKQVKLYTNAQHCPSWSHIVFEHPASFETLAMDPNKKKEIMEDLDTFRKSKDYYTRIGKAWKRGYLLYGPPGSGKSTLNAAIANYMKYDIYDLELTVVHSNTDLRKLLMHTSSQSIIAIEDIDCSLDLTGQRQNTRKEKDIAEVKGDQKDGINKNSKVTLSGLLNFIDGIWSASGGERLVIFTTNYVEKLDQALIRRGRMDKHIELSYCHFEGFKVLAKNYMNIDSHPLFETVGSLLGKTNMTPADVTEHLMPKTMGEDVGIRLESLIGDLRNKKAKVKTKGMGQGRSQTEKDPKGKKSSAKVDEGLKEAQD</sequence>
<feature type="compositionally biased region" description="Basic and acidic residues" evidence="7">
    <location>
        <begin position="459"/>
        <end position="482"/>
    </location>
</feature>
<evidence type="ECO:0000256" key="3">
    <source>
        <dbReference type="ARBA" id="ARBA00022801"/>
    </source>
</evidence>
<proteinExistence type="inferred from homology"/>
<dbReference type="InterPro" id="IPR025753">
    <property type="entry name" value="AAA_N_dom"/>
</dbReference>
<evidence type="ECO:0000259" key="8">
    <source>
        <dbReference type="SMART" id="SM00382"/>
    </source>
</evidence>
<dbReference type="Pfam" id="PF00004">
    <property type="entry name" value="AAA"/>
    <property type="match status" value="1"/>
</dbReference>
<dbReference type="GO" id="GO:0006950">
    <property type="term" value="P:response to stress"/>
    <property type="evidence" value="ECO:0007669"/>
    <property type="project" value="UniProtKB-ARBA"/>
</dbReference>
<evidence type="ECO:0000256" key="7">
    <source>
        <dbReference type="SAM" id="MobiDB-lite"/>
    </source>
</evidence>
<feature type="region of interest" description="Disordered" evidence="7">
    <location>
        <begin position="443"/>
        <end position="482"/>
    </location>
</feature>
<evidence type="ECO:0000256" key="5">
    <source>
        <dbReference type="ARBA" id="ARBA00049360"/>
    </source>
</evidence>
<evidence type="ECO:0000313" key="9">
    <source>
        <dbReference type="EMBL" id="KAF3444737.1"/>
    </source>
</evidence>
<comment type="caution">
    <text evidence="9">The sequence shown here is derived from an EMBL/GenBank/DDBJ whole genome shotgun (WGS) entry which is preliminary data.</text>
</comment>
<dbReference type="InterPro" id="IPR003959">
    <property type="entry name" value="ATPase_AAA_core"/>
</dbReference>
<keyword evidence="6" id="KW-0547">Nucleotide-binding</keyword>
<dbReference type="Proteomes" id="UP000796880">
    <property type="component" value="Unassembled WGS sequence"/>
</dbReference>
<dbReference type="PROSITE" id="PS00674">
    <property type="entry name" value="AAA"/>
    <property type="match status" value="1"/>
</dbReference>
<dbReference type="InterPro" id="IPR050747">
    <property type="entry name" value="Mitochondrial_chaperone_BCS1"/>
</dbReference>
<evidence type="ECO:0000313" key="10">
    <source>
        <dbReference type="Proteomes" id="UP000796880"/>
    </source>
</evidence>
<dbReference type="OrthoDB" id="10251412at2759"/>
<dbReference type="AlphaFoldDB" id="A0A8K0H2S5"/>
<dbReference type="Gene3D" id="3.40.50.300">
    <property type="entry name" value="P-loop containing nucleotide triphosphate hydrolases"/>
    <property type="match status" value="1"/>
</dbReference>
<dbReference type="SMART" id="SM00382">
    <property type="entry name" value="AAA"/>
    <property type="match status" value="1"/>
</dbReference>
<dbReference type="PANTHER" id="PTHR23070">
    <property type="entry name" value="BCS1 AAA-TYPE ATPASE"/>
    <property type="match status" value="1"/>
</dbReference>
<keyword evidence="10" id="KW-1185">Reference proteome</keyword>
<comment type="cofactor">
    <cofactor evidence="1">
        <name>Mg(2+)</name>
        <dbReference type="ChEBI" id="CHEBI:18420"/>
    </cofactor>
</comment>
<dbReference type="GO" id="GO:0016887">
    <property type="term" value="F:ATP hydrolysis activity"/>
    <property type="evidence" value="ECO:0007669"/>
    <property type="project" value="InterPro"/>
</dbReference>
<feature type="domain" description="AAA+ ATPase" evidence="8">
    <location>
        <begin position="231"/>
        <end position="380"/>
    </location>
</feature>
<dbReference type="CDD" id="cd19510">
    <property type="entry name" value="RecA-like_BCS1"/>
    <property type="match status" value="1"/>
</dbReference>
<comment type="catalytic activity">
    <reaction evidence="5">
        <text>ATP + H2O = ADP + phosphate + H(+)</text>
        <dbReference type="Rhea" id="RHEA:13065"/>
        <dbReference type="ChEBI" id="CHEBI:15377"/>
        <dbReference type="ChEBI" id="CHEBI:15378"/>
        <dbReference type="ChEBI" id="CHEBI:30616"/>
        <dbReference type="ChEBI" id="CHEBI:43474"/>
        <dbReference type="ChEBI" id="CHEBI:456216"/>
    </reaction>
</comment>
<dbReference type="InterPro" id="IPR003593">
    <property type="entry name" value="AAA+_ATPase"/>
</dbReference>
<dbReference type="InterPro" id="IPR003960">
    <property type="entry name" value="ATPase_AAA_CS"/>
</dbReference>
<dbReference type="EMBL" id="VOIH02000006">
    <property type="protein sequence ID" value="KAF3444737.1"/>
    <property type="molecule type" value="Genomic_DNA"/>
</dbReference>
<dbReference type="Pfam" id="PF14363">
    <property type="entry name" value="AAA_assoc"/>
    <property type="match status" value="1"/>
</dbReference>
<evidence type="ECO:0000256" key="2">
    <source>
        <dbReference type="ARBA" id="ARBA00007448"/>
    </source>
</evidence>
<keyword evidence="4" id="KW-0460">Magnesium</keyword>
<evidence type="ECO:0000256" key="4">
    <source>
        <dbReference type="ARBA" id="ARBA00022842"/>
    </source>
</evidence>
<dbReference type="Gene3D" id="6.10.280.40">
    <property type="match status" value="1"/>
</dbReference>
<dbReference type="GO" id="GO:0005524">
    <property type="term" value="F:ATP binding"/>
    <property type="evidence" value="ECO:0007669"/>
    <property type="project" value="UniProtKB-KW"/>
</dbReference>
<keyword evidence="6" id="KW-0067">ATP-binding</keyword>
<dbReference type="SUPFAM" id="SSF52540">
    <property type="entry name" value="P-loop containing nucleoside triphosphate hydrolases"/>
    <property type="match status" value="1"/>
</dbReference>
<organism evidence="9 10">
    <name type="scientific">Rhamnella rubrinervis</name>
    <dbReference type="NCBI Taxonomy" id="2594499"/>
    <lineage>
        <taxon>Eukaryota</taxon>
        <taxon>Viridiplantae</taxon>
        <taxon>Streptophyta</taxon>
        <taxon>Embryophyta</taxon>
        <taxon>Tracheophyta</taxon>
        <taxon>Spermatophyta</taxon>
        <taxon>Magnoliopsida</taxon>
        <taxon>eudicotyledons</taxon>
        <taxon>Gunneridae</taxon>
        <taxon>Pentapetalae</taxon>
        <taxon>rosids</taxon>
        <taxon>fabids</taxon>
        <taxon>Rosales</taxon>
        <taxon>Rhamnaceae</taxon>
        <taxon>rhamnoid group</taxon>
        <taxon>Rhamneae</taxon>
        <taxon>Rhamnella</taxon>
    </lineage>
</organism>
<dbReference type="InterPro" id="IPR058017">
    <property type="entry name" value="At3g28540-like_C"/>
</dbReference>
<dbReference type="InterPro" id="IPR027417">
    <property type="entry name" value="P-loop_NTPase"/>
</dbReference>
<reference evidence="9" key="1">
    <citation type="submission" date="2020-03" db="EMBL/GenBank/DDBJ databases">
        <title>A high-quality chromosome-level genome assembly of a woody plant with both climbing and erect habits, Rhamnella rubrinervis.</title>
        <authorList>
            <person name="Lu Z."/>
            <person name="Yang Y."/>
            <person name="Zhu X."/>
            <person name="Sun Y."/>
        </authorList>
    </citation>
    <scope>NUCLEOTIDE SEQUENCE</scope>
    <source>
        <strain evidence="9">BYM</strain>
        <tissue evidence="9">Leaf</tissue>
    </source>
</reference>
<gene>
    <name evidence="9" type="ORF">FNV43_RR14430</name>
</gene>